<dbReference type="EMBL" id="CAJJDO010000114">
    <property type="protein sequence ID" value="CAD8197037.1"/>
    <property type="molecule type" value="Genomic_DNA"/>
</dbReference>
<name>A0A8S1X6M8_9CILI</name>
<protein>
    <recommendedName>
        <fullName evidence="3">WD40-repeat-containing domain</fullName>
    </recommendedName>
</protein>
<gene>
    <name evidence="1" type="ORF">PPENT_87.1.T1140081</name>
</gene>
<accession>A0A8S1X6M8</accession>
<proteinExistence type="predicted"/>
<dbReference type="OrthoDB" id="10340757at2759"/>
<keyword evidence="2" id="KW-1185">Reference proteome</keyword>
<evidence type="ECO:0000313" key="1">
    <source>
        <dbReference type="EMBL" id="CAD8197037.1"/>
    </source>
</evidence>
<reference evidence="1" key="1">
    <citation type="submission" date="2021-01" db="EMBL/GenBank/DDBJ databases">
        <authorList>
            <consortium name="Genoscope - CEA"/>
            <person name="William W."/>
        </authorList>
    </citation>
    <scope>NUCLEOTIDE SEQUENCE</scope>
</reference>
<organism evidence="1 2">
    <name type="scientific">Paramecium pentaurelia</name>
    <dbReference type="NCBI Taxonomy" id="43138"/>
    <lineage>
        <taxon>Eukaryota</taxon>
        <taxon>Sar</taxon>
        <taxon>Alveolata</taxon>
        <taxon>Ciliophora</taxon>
        <taxon>Intramacronucleata</taxon>
        <taxon>Oligohymenophorea</taxon>
        <taxon>Peniculida</taxon>
        <taxon>Parameciidae</taxon>
        <taxon>Paramecium</taxon>
    </lineage>
</organism>
<evidence type="ECO:0000313" key="2">
    <source>
        <dbReference type="Proteomes" id="UP000689195"/>
    </source>
</evidence>
<comment type="caution">
    <text evidence="1">The sequence shown here is derived from an EMBL/GenBank/DDBJ whole genome shotgun (WGS) entry which is preliminary data.</text>
</comment>
<sequence>MKQSPIFENQFSYLIQQSNSYKRLYVDANTTINFLALSNDNTLLAIFHHHNGAGLLNVWDLSTQKIKYNIQVPKLWSEDGICIFSKDNKYIFFGLYNDVKLQIISLESRRAKITDCRLGGALKQIKISINPKYCCTITSEQCLLWNQDTKKVDKKIETNLDFICCCFKNNDKELITISYQEQEQTQFIFWNTKNYKILKKWAGKYISNHANCSVIEEKQILIVDYQDVYEHYIQIWSIVGQCLIRSLYQALDSFQIKNIFNSKLIVECEEDEDEEQDQEVDESSQNQLIAFFDILTFKYQRFKTFIELGKRYFILDSALIIENRKKQSNITEIFINLK</sequence>
<dbReference type="Proteomes" id="UP000689195">
    <property type="component" value="Unassembled WGS sequence"/>
</dbReference>
<evidence type="ECO:0008006" key="3">
    <source>
        <dbReference type="Google" id="ProtNLM"/>
    </source>
</evidence>
<dbReference type="AlphaFoldDB" id="A0A8S1X6M8"/>